<evidence type="ECO:0000313" key="1">
    <source>
        <dbReference type="Proteomes" id="UP000095283"/>
    </source>
</evidence>
<dbReference type="InterPro" id="IPR040323">
    <property type="entry name" value="EIPR1"/>
</dbReference>
<dbReference type="GO" id="GO:0016567">
    <property type="term" value="P:protein ubiquitination"/>
    <property type="evidence" value="ECO:0007669"/>
    <property type="project" value="TreeGrafter"/>
</dbReference>
<dbReference type="Proteomes" id="UP000095283">
    <property type="component" value="Unplaced"/>
</dbReference>
<evidence type="ECO:0000313" key="2">
    <source>
        <dbReference type="WBParaSite" id="Hba_11318"/>
    </source>
</evidence>
<keyword evidence="1" id="KW-1185">Reference proteome</keyword>
<accession>A0A1I7X1J2</accession>
<protein>
    <submittedName>
        <fullName evidence="2">TFIIIC_delta domain-containing protein</fullName>
    </submittedName>
</protein>
<dbReference type="AlphaFoldDB" id="A0A1I7X1J2"/>
<sequence>MGECLMFGLDLESRCLSSVPAEENSVQFLIGTHNIKMDNQICRLSVQDEYSRMSSQSFSHSVGEVRALAPSPHSADIVASCTADCKFLQLL</sequence>
<name>A0A1I7X1J2_HETBA</name>
<reference evidence="2" key="1">
    <citation type="submission" date="2016-11" db="UniProtKB">
        <authorList>
            <consortium name="WormBaseParasite"/>
        </authorList>
    </citation>
    <scope>IDENTIFICATION</scope>
</reference>
<dbReference type="WBParaSite" id="Hba_11318">
    <property type="protein sequence ID" value="Hba_11318"/>
    <property type="gene ID" value="Hba_11318"/>
</dbReference>
<dbReference type="PANTHER" id="PTHR14205">
    <property type="entry name" value="WD-REPEAT PROTEIN"/>
    <property type="match status" value="1"/>
</dbReference>
<dbReference type="PANTHER" id="PTHR14205:SF15">
    <property type="entry name" value="EARP AND GARP COMPLEX-INTERACTING PROTEIN 1"/>
    <property type="match status" value="1"/>
</dbReference>
<proteinExistence type="predicted"/>
<organism evidence="1 2">
    <name type="scientific">Heterorhabditis bacteriophora</name>
    <name type="common">Entomopathogenic nematode worm</name>
    <dbReference type="NCBI Taxonomy" id="37862"/>
    <lineage>
        <taxon>Eukaryota</taxon>
        <taxon>Metazoa</taxon>
        <taxon>Ecdysozoa</taxon>
        <taxon>Nematoda</taxon>
        <taxon>Chromadorea</taxon>
        <taxon>Rhabditida</taxon>
        <taxon>Rhabditina</taxon>
        <taxon>Rhabditomorpha</taxon>
        <taxon>Strongyloidea</taxon>
        <taxon>Heterorhabditidae</taxon>
        <taxon>Heterorhabditis</taxon>
    </lineage>
</organism>